<dbReference type="InterPro" id="IPR030395">
    <property type="entry name" value="GP_PDE_dom"/>
</dbReference>
<comment type="subcellular location">
    <subcellularLocation>
        <location evidence="1">Membrane</location>
    </subcellularLocation>
</comment>
<evidence type="ECO:0000259" key="8">
    <source>
        <dbReference type="PROSITE" id="PS51704"/>
    </source>
</evidence>
<comment type="caution">
    <text evidence="9">The sequence shown here is derived from an EMBL/GenBank/DDBJ whole genome shotgun (WGS) entry which is preliminary data.</text>
</comment>
<keyword evidence="4" id="KW-0378">Hydrolase</keyword>
<sequence>MSTAATLVIIATTSFVGYQLLRTRKITKMNSGLPFPHTYMSHRGGSREWVENTLPGFRYSASINADILEMDVQMTKDGKIVVFHDNTLEKMCGLKTKISDYDFKDLPKLIIPKDLQDKKEVVENPDSYRIPLFEVILNEFPNSAMQIDCKNGPEELVIQVGKLIQHHKREKITVWGSFKPSINDMCYKHFGDSIPLFFDMYRGFKSVMLYKLGLLNIMEFRESALICPDMTLFADKGYVKAMNSRGVSVIYFGSDGSGALNDPAKWERARSLGANGICSDKPTELKEWLKSHPLDKVEKFLARAKSQQHSSIPDAALQVINAAKNLGIDDVSNFYSVESDYYEWPLEQRKERLEAPSVDHLCKSLLFENTRWRPKDGQDNELDHSHPKYILVVVQYTDKINNKKLNLLMKEWGQQSAKAINMRIAPEEMAIKLTGYGNNGVTPIGMLENVPVLVTENIAKLDPPVLFLGGGHVDWKIALPVDRFTKVTNAKIVDLGE</sequence>
<dbReference type="InterPro" id="IPR017946">
    <property type="entry name" value="PLC-like_Pdiesterase_TIM-brl"/>
</dbReference>
<dbReference type="GO" id="GO:0005737">
    <property type="term" value="C:cytoplasm"/>
    <property type="evidence" value="ECO:0007669"/>
    <property type="project" value="UniProtKB-ARBA"/>
</dbReference>
<dbReference type="GO" id="GO:0016020">
    <property type="term" value="C:membrane"/>
    <property type="evidence" value="ECO:0007669"/>
    <property type="project" value="UniProtKB-SubCell"/>
</dbReference>
<reference evidence="9" key="1">
    <citation type="submission" date="2020-05" db="EMBL/GenBank/DDBJ databases">
        <title>Phylogenomic resolution of chytrid fungi.</title>
        <authorList>
            <person name="Stajich J.E."/>
            <person name="Amses K."/>
            <person name="Simmons R."/>
            <person name="Seto K."/>
            <person name="Myers J."/>
            <person name="Bonds A."/>
            <person name="Quandt C.A."/>
            <person name="Barry K."/>
            <person name="Liu P."/>
            <person name="Grigoriev I."/>
            <person name="Longcore J.E."/>
            <person name="James T.Y."/>
        </authorList>
    </citation>
    <scope>NUCLEOTIDE SEQUENCE</scope>
    <source>
        <strain evidence="9">PLAUS21</strain>
    </source>
</reference>
<dbReference type="AlphaFoldDB" id="A0AAD5UAY8"/>
<organism evidence="9 10">
    <name type="scientific">Boothiomyces macroporosus</name>
    <dbReference type="NCBI Taxonomy" id="261099"/>
    <lineage>
        <taxon>Eukaryota</taxon>
        <taxon>Fungi</taxon>
        <taxon>Fungi incertae sedis</taxon>
        <taxon>Chytridiomycota</taxon>
        <taxon>Chytridiomycota incertae sedis</taxon>
        <taxon>Chytridiomycetes</taxon>
        <taxon>Rhizophydiales</taxon>
        <taxon>Terramycetaceae</taxon>
        <taxon>Boothiomyces</taxon>
    </lineage>
</organism>
<dbReference type="InterPro" id="IPR007214">
    <property type="entry name" value="YbaK/aa-tRNA-synth-assoc-dom"/>
</dbReference>
<keyword evidence="3" id="KW-0812">Transmembrane</keyword>
<accession>A0AAD5UAY8</accession>
<dbReference type="GO" id="GO:0046475">
    <property type="term" value="P:glycerophospholipid catabolic process"/>
    <property type="evidence" value="ECO:0007669"/>
    <property type="project" value="TreeGrafter"/>
</dbReference>
<dbReference type="Pfam" id="PF04073">
    <property type="entry name" value="tRNA_edit"/>
    <property type="match status" value="1"/>
</dbReference>
<evidence type="ECO:0000256" key="4">
    <source>
        <dbReference type="ARBA" id="ARBA00022801"/>
    </source>
</evidence>
<gene>
    <name evidence="9" type="primary">GDPD1</name>
    <name evidence="9" type="ORF">HK103_001277</name>
</gene>
<keyword evidence="6" id="KW-0443">Lipid metabolism</keyword>
<dbReference type="Gene3D" id="3.20.20.190">
    <property type="entry name" value="Phosphatidylinositol (PI) phosphodiesterase"/>
    <property type="match status" value="1"/>
</dbReference>
<evidence type="ECO:0000256" key="5">
    <source>
        <dbReference type="ARBA" id="ARBA00022989"/>
    </source>
</evidence>
<proteinExistence type="inferred from homology"/>
<dbReference type="PROSITE" id="PS51704">
    <property type="entry name" value="GP_PDE"/>
    <property type="match status" value="1"/>
</dbReference>
<evidence type="ECO:0000313" key="10">
    <source>
        <dbReference type="Proteomes" id="UP001210925"/>
    </source>
</evidence>
<dbReference type="GO" id="GO:0002161">
    <property type="term" value="F:aminoacyl-tRNA deacylase activity"/>
    <property type="evidence" value="ECO:0007669"/>
    <property type="project" value="InterPro"/>
</dbReference>
<dbReference type="Gene3D" id="3.90.960.10">
    <property type="entry name" value="YbaK/aminoacyl-tRNA synthetase-associated domain"/>
    <property type="match status" value="1"/>
</dbReference>
<evidence type="ECO:0000256" key="6">
    <source>
        <dbReference type="ARBA" id="ARBA00023098"/>
    </source>
</evidence>
<comment type="similarity">
    <text evidence="2">Belongs to the glycerophosphoryl diester phosphodiesterase family.</text>
</comment>
<keyword evidence="10" id="KW-1185">Reference proteome</keyword>
<dbReference type="InterPro" id="IPR052271">
    <property type="entry name" value="GDPD-Related"/>
</dbReference>
<dbReference type="InterPro" id="IPR036754">
    <property type="entry name" value="YbaK/aa-tRNA-synt-asso_dom_sf"/>
</dbReference>
<keyword evidence="7" id="KW-0472">Membrane</keyword>
<evidence type="ECO:0000256" key="2">
    <source>
        <dbReference type="ARBA" id="ARBA00007277"/>
    </source>
</evidence>
<dbReference type="GO" id="GO:0034479">
    <property type="term" value="F:phosphatidylglycerol phospholipase C activity"/>
    <property type="evidence" value="ECO:0007669"/>
    <property type="project" value="TreeGrafter"/>
</dbReference>
<dbReference type="SUPFAM" id="SSF51695">
    <property type="entry name" value="PLC-like phosphodiesterases"/>
    <property type="match status" value="1"/>
</dbReference>
<dbReference type="SUPFAM" id="SSF55826">
    <property type="entry name" value="YbaK/ProRS associated domain"/>
    <property type="match status" value="1"/>
</dbReference>
<evidence type="ECO:0000256" key="3">
    <source>
        <dbReference type="ARBA" id="ARBA00022692"/>
    </source>
</evidence>
<dbReference type="Pfam" id="PF03009">
    <property type="entry name" value="GDPD"/>
    <property type="match status" value="1"/>
</dbReference>
<evidence type="ECO:0000256" key="7">
    <source>
        <dbReference type="ARBA" id="ARBA00023136"/>
    </source>
</evidence>
<dbReference type="PANTHER" id="PTHR42758">
    <property type="entry name" value="PHOSPHATIDYLGLYCEROL PHOSPHOLIPASE C"/>
    <property type="match status" value="1"/>
</dbReference>
<evidence type="ECO:0000256" key="1">
    <source>
        <dbReference type="ARBA" id="ARBA00004370"/>
    </source>
</evidence>
<dbReference type="PANTHER" id="PTHR42758:SF2">
    <property type="entry name" value="PHOSPHATIDYLGLYCEROL PHOSPHOLIPASE C"/>
    <property type="match status" value="1"/>
</dbReference>
<name>A0AAD5UAY8_9FUNG</name>
<evidence type="ECO:0000313" key="9">
    <source>
        <dbReference type="EMBL" id="KAJ3252777.1"/>
    </source>
</evidence>
<dbReference type="EMBL" id="JADGKB010000130">
    <property type="protein sequence ID" value="KAJ3252777.1"/>
    <property type="molecule type" value="Genomic_DNA"/>
</dbReference>
<dbReference type="CDD" id="cd04332">
    <property type="entry name" value="YbaK_like"/>
    <property type="match status" value="1"/>
</dbReference>
<protein>
    <submittedName>
        <fullName evidence="9">Lysophospholipase D gdpd1</fullName>
    </submittedName>
</protein>
<keyword evidence="5" id="KW-1133">Transmembrane helix</keyword>
<feature type="domain" description="GP-PDE" evidence="8">
    <location>
        <begin position="37"/>
        <end position="289"/>
    </location>
</feature>
<dbReference type="Proteomes" id="UP001210925">
    <property type="component" value="Unassembled WGS sequence"/>
</dbReference>